<evidence type="ECO:0000256" key="2">
    <source>
        <dbReference type="ARBA" id="ARBA00023315"/>
    </source>
</evidence>
<dbReference type="EMBL" id="CP034413">
    <property type="protein sequence ID" value="QCI58074.1"/>
    <property type="molecule type" value="Genomic_DNA"/>
</dbReference>
<gene>
    <name evidence="4" type="ORF">EIO64_01570</name>
</gene>
<dbReference type="InterPro" id="IPR000182">
    <property type="entry name" value="GNAT_dom"/>
</dbReference>
<dbReference type="KEGG" id="obj:EIO64_01570"/>
<reference evidence="5" key="1">
    <citation type="submission" date="2018-12" db="EMBL/GenBank/DDBJ databases">
        <title>Dusodibacter welbiota gen. nov., sp. nov., isolated from human faeces and emended description of the Oscillibacter genus.</title>
        <authorList>
            <person name="Le Roy T."/>
            <person name="Van der Smissen P."/>
            <person name="Delzenne N."/>
            <person name="Muccioli G."/>
            <person name="Collet J.F."/>
            <person name="Cani P.D."/>
        </authorList>
    </citation>
    <scope>NUCLEOTIDE SEQUENCE [LARGE SCALE GENOMIC DNA]</scope>
    <source>
        <strain evidence="5">J115</strain>
    </source>
</reference>
<dbReference type="InterPro" id="IPR050832">
    <property type="entry name" value="Bact_Acetyltransf"/>
</dbReference>
<name>A0A4D7AFB2_9FIRM</name>
<evidence type="ECO:0000256" key="1">
    <source>
        <dbReference type="ARBA" id="ARBA00022679"/>
    </source>
</evidence>
<feature type="domain" description="N-acetyltransferase" evidence="3">
    <location>
        <begin position="1"/>
        <end position="148"/>
    </location>
</feature>
<dbReference type="Pfam" id="PF00583">
    <property type="entry name" value="Acetyltransf_1"/>
    <property type="match status" value="1"/>
</dbReference>
<dbReference type="Gene3D" id="3.40.630.30">
    <property type="match status" value="1"/>
</dbReference>
<dbReference type="Proteomes" id="UP000298642">
    <property type="component" value="Chromosome"/>
</dbReference>
<sequence length="148" mass="16635">MDIRRIESGKRDFLPLLLLGDEQEDMIDRYLDRGTLLALYDGGLRAVCVVTKEAPGVFEIKNLAVEPAFQRQGYGRAMVRHVAGACRTAGGTRLLVGTGDSALTLPFYRACGFRESHRVPNFFLQFYDHPIYEGGRLLSDMVYLSMEL</sequence>
<keyword evidence="5" id="KW-1185">Reference proteome</keyword>
<dbReference type="InterPro" id="IPR016181">
    <property type="entry name" value="Acyl_CoA_acyltransferase"/>
</dbReference>
<evidence type="ECO:0000313" key="4">
    <source>
        <dbReference type="EMBL" id="QCI58074.1"/>
    </source>
</evidence>
<dbReference type="RefSeq" id="WP_025544113.1">
    <property type="nucleotide sequence ID" value="NZ_CAUWCU010000010.1"/>
</dbReference>
<proteinExistence type="predicted"/>
<evidence type="ECO:0000313" key="5">
    <source>
        <dbReference type="Proteomes" id="UP000298642"/>
    </source>
</evidence>
<dbReference type="CDD" id="cd04301">
    <property type="entry name" value="NAT_SF"/>
    <property type="match status" value="1"/>
</dbReference>
<keyword evidence="1 4" id="KW-0808">Transferase</keyword>
<dbReference type="PANTHER" id="PTHR43877">
    <property type="entry name" value="AMINOALKYLPHOSPHONATE N-ACETYLTRANSFERASE-RELATED-RELATED"/>
    <property type="match status" value="1"/>
</dbReference>
<keyword evidence="2" id="KW-0012">Acyltransferase</keyword>
<evidence type="ECO:0000259" key="3">
    <source>
        <dbReference type="PROSITE" id="PS51186"/>
    </source>
</evidence>
<accession>A0A4D7AFB2</accession>
<organism evidence="4 5">
    <name type="scientific">Dysosmobacter welbionis</name>
    <dbReference type="NCBI Taxonomy" id="2093857"/>
    <lineage>
        <taxon>Bacteria</taxon>
        <taxon>Bacillati</taxon>
        <taxon>Bacillota</taxon>
        <taxon>Clostridia</taxon>
        <taxon>Eubacteriales</taxon>
        <taxon>Oscillospiraceae</taxon>
        <taxon>Dysosmobacter</taxon>
    </lineage>
</organism>
<dbReference type="AlphaFoldDB" id="A0A4D7AFB2"/>
<dbReference type="GO" id="GO:0016747">
    <property type="term" value="F:acyltransferase activity, transferring groups other than amino-acyl groups"/>
    <property type="evidence" value="ECO:0007669"/>
    <property type="project" value="InterPro"/>
</dbReference>
<protein>
    <submittedName>
        <fullName evidence="4">GNAT family N-acetyltransferase</fullName>
    </submittedName>
</protein>
<dbReference type="PROSITE" id="PS51186">
    <property type="entry name" value="GNAT"/>
    <property type="match status" value="1"/>
</dbReference>
<dbReference type="SUPFAM" id="SSF55729">
    <property type="entry name" value="Acyl-CoA N-acyltransferases (Nat)"/>
    <property type="match status" value="1"/>
</dbReference>